<dbReference type="RefSeq" id="WP_091234145.1">
    <property type="nucleotide sequence ID" value="NZ_FMKA01000013.1"/>
</dbReference>
<dbReference type="PROSITE" id="PS01302">
    <property type="entry name" value="UPF0758"/>
    <property type="match status" value="1"/>
</dbReference>
<keyword evidence="4" id="KW-0378">Hydrolase</keyword>
<dbReference type="Proteomes" id="UP000199315">
    <property type="component" value="Unassembled WGS sequence"/>
</dbReference>
<name>A0A1D3TUL7_9FIRM</name>
<accession>A0A1D3TUL7</accession>
<dbReference type="AlphaFoldDB" id="A0A1D3TUL7"/>
<dbReference type="InterPro" id="IPR020891">
    <property type="entry name" value="UPF0758_CS"/>
</dbReference>
<dbReference type="InterPro" id="IPR037518">
    <property type="entry name" value="MPN"/>
</dbReference>
<dbReference type="GO" id="GO:0006508">
    <property type="term" value="P:proteolysis"/>
    <property type="evidence" value="ECO:0007669"/>
    <property type="project" value="UniProtKB-KW"/>
</dbReference>
<protein>
    <submittedName>
        <fullName evidence="8">DNA repair protein RadC</fullName>
    </submittedName>
</protein>
<evidence type="ECO:0000256" key="1">
    <source>
        <dbReference type="ARBA" id="ARBA00010243"/>
    </source>
</evidence>
<proteinExistence type="inferred from homology"/>
<evidence type="ECO:0000256" key="6">
    <source>
        <dbReference type="ARBA" id="ARBA00023049"/>
    </source>
</evidence>
<evidence type="ECO:0000256" key="2">
    <source>
        <dbReference type="ARBA" id="ARBA00022670"/>
    </source>
</evidence>
<comment type="similarity">
    <text evidence="1">Belongs to the UPF0758 family.</text>
</comment>
<organism evidence="8 9">
    <name type="scientific">Anaerobium acetethylicum</name>
    <dbReference type="NCBI Taxonomy" id="1619234"/>
    <lineage>
        <taxon>Bacteria</taxon>
        <taxon>Bacillati</taxon>
        <taxon>Bacillota</taxon>
        <taxon>Clostridia</taxon>
        <taxon>Lachnospirales</taxon>
        <taxon>Lachnospiraceae</taxon>
        <taxon>Anaerobium</taxon>
    </lineage>
</organism>
<keyword evidence="5" id="KW-0862">Zinc</keyword>
<evidence type="ECO:0000313" key="8">
    <source>
        <dbReference type="EMBL" id="SCP97745.1"/>
    </source>
</evidence>
<reference evidence="8 9" key="1">
    <citation type="submission" date="2016-09" db="EMBL/GenBank/DDBJ databases">
        <authorList>
            <person name="Capua I."/>
            <person name="De Benedictis P."/>
            <person name="Joannis T."/>
            <person name="Lombin L.H."/>
            <person name="Cattoli G."/>
        </authorList>
    </citation>
    <scope>NUCLEOTIDE SEQUENCE [LARGE SCALE GENOMIC DNA]</scope>
    <source>
        <strain evidence="8 9">GluBS11</strain>
    </source>
</reference>
<dbReference type="EMBL" id="FMKA01000013">
    <property type="protein sequence ID" value="SCP97745.1"/>
    <property type="molecule type" value="Genomic_DNA"/>
</dbReference>
<dbReference type="STRING" id="1619234.SAMN05421730_101349"/>
<dbReference type="InterPro" id="IPR001405">
    <property type="entry name" value="UPF0758"/>
</dbReference>
<gene>
    <name evidence="8" type="ORF">SAMN05421730_101349</name>
</gene>
<keyword evidence="2" id="KW-0645">Protease</keyword>
<dbReference type="Pfam" id="PF04002">
    <property type="entry name" value="RadC"/>
    <property type="match status" value="1"/>
</dbReference>
<evidence type="ECO:0000256" key="3">
    <source>
        <dbReference type="ARBA" id="ARBA00022723"/>
    </source>
</evidence>
<dbReference type="Gene3D" id="3.40.140.10">
    <property type="entry name" value="Cytidine Deaminase, domain 2"/>
    <property type="match status" value="1"/>
</dbReference>
<dbReference type="PANTHER" id="PTHR30471:SF3">
    <property type="entry name" value="UPF0758 PROTEIN YEES-RELATED"/>
    <property type="match status" value="1"/>
</dbReference>
<evidence type="ECO:0000256" key="5">
    <source>
        <dbReference type="ARBA" id="ARBA00022833"/>
    </source>
</evidence>
<dbReference type="GO" id="GO:0046872">
    <property type="term" value="F:metal ion binding"/>
    <property type="evidence" value="ECO:0007669"/>
    <property type="project" value="UniProtKB-KW"/>
</dbReference>
<feature type="domain" description="MPN" evidence="7">
    <location>
        <begin position="25"/>
        <end position="150"/>
    </location>
</feature>
<dbReference type="CDD" id="cd08071">
    <property type="entry name" value="MPN_DUF2466"/>
    <property type="match status" value="1"/>
</dbReference>
<keyword evidence="9" id="KW-1185">Reference proteome</keyword>
<sequence>MPRKLFKLNVVSVRLVKDAPVYSDIKIMDPQSAAIVIGDLLCEMDREVLAVVNLKSDNTPINCHLASIGSLNQAMAEPRELFKASILSNAASIILVHNHPSGNLEPSKADTRLTDRMIRLTSMLGIPLLDHIIVGGDNSRYFSFKEKQMMANPGILYSSNYEALQFESMMAAEVREVKGKAR</sequence>
<keyword evidence="3" id="KW-0479">Metal-binding</keyword>
<evidence type="ECO:0000313" key="9">
    <source>
        <dbReference type="Proteomes" id="UP000199315"/>
    </source>
</evidence>
<dbReference type="InterPro" id="IPR025657">
    <property type="entry name" value="RadC_JAB"/>
</dbReference>
<evidence type="ECO:0000259" key="7">
    <source>
        <dbReference type="PROSITE" id="PS50249"/>
    </source>
</evidence>
<dbReference type="OrthoDB" id="9804482at2"/>
<dbReference type="PROSITE" id="PS50249">
    <property type="entry name" value="MPN"/>
    <property type="match status" value="1"/>
</dbReference>
<evidence type="ECO:0000256" key="4">
    <source>
        <dbReference type="ARBA" id="ARBA00022801"/>
    </source>
</evidence>
<dbReference type="GO" id="GO:0008237">
    <property type="term" value="F:metallopeptidase activity"/>
    <property type="evidence" value="ECO:0007669"/>
    <property type="project" value="UniProtKB-KW"/>
</dbReference>
<keyword evidence="6" id="KW-0482">Metalloprotease</keyword>
<dbReference type="PANTHER" id="PTHR30471">
    <property type="entry name" value="DNA REPAIR PROTEIN RADC"/>
    <property type="match status" value="1"/>
</dbReference>